<feature type="binding site" evidence="4">
    <location>
        <position position="278"/>
    </location>
    <ligand>
        <name>pyridoxal 5'-phosphate</name>
        <dbReference type="ChEBI" id="CHEBI:597326"/>
    </ligand>
</feature>
<dbReference type="InterPro" id="IPR015424">
    <property type="entry name" value="PyrdxlP-dep_Trfase"/>
</dbReference>
<feature type="binding site" evidence="4">
    <location>
        <position position="98"/>
    </location>
    <ligand>
        <name>pyridoxal 5'-phosphate</name>
        <dbReference type="ChEBI" id="CHEBI:597326"/>
    </ligand>
</feature>
<keyword evidence="1 4" id="KW-0662">Pyridine nucleotide biosynthesis</keyword>
<evidence type="ECO:0000256" key="6">
    <source>
        <dbReference type="PIRNR" id="PIRNR038800"/>
    </source>
</evidence>
<protein>
    <recommendedName>
        <fullName evidence="4 5">Kynureninase</fullName>
        <ecNumber evidence="4 5">3.7.1.3</ecNumber>
    </recommendedName>
    <alternativeName>
        <fullName evidence="4">L-kynurenine hydrolase</fullName>
    </alternativeName>
</protein>
<comment type="function">
    <text evidence="4 6">Catalyzes the cleavage of L-kynurenine (L-Kyn) and L-3-hydroxykynurenine (L-3OHKyn) into anthranilic acid (AA) and 3-hydroxyanthranilic acid (3-OHAA), respectively.</text>
</comment>
<evidence type="ECO:0000313" key="7">
    <source>
        <dbReference type="EMBL" id="MDQ0463857.1"/>
    </source>
</evidence>
<evidence type="ECO:0000256" key="5">
    <source>
        <dbReference type="NCBIfam" id="TIGR01814"/>
    </source>
</evidence>
<dbReference type="EC" id="3.7.1.3" evidence="4 5"/>
<dbReference type="InterPro" id="IPR015422">
    <property type="entry name" value="PyrdxlP-dep_Trfase_small"/>
</dbReference>
<gene>
    <name evidence="4" type="primary">kynU</name>
    <name evidence="7" type="ORF">QO010_001628</name>
</gene>
<comment type="caution">
    <text evidence="7">The sequence shown here is derived from an EMBL/GenBank/DDBJ whole genome shotgun (WGS) entry which is preliminary data.</text>
</comment>
<dbReference type="SUPFAM" id="SSF53383">
    <property type="entry name" value="PLP-dependent transferases"/>
    <property type="match status" value="1"/>
</dbReference>
<comment type="caution">
    <text evidence="4">Lacks conserved residue(s) required for the propagation of feature annotation.</text>
</comment>
<proteinExistence type="inferred from homology"/>
<dbReference type="PANTHER" id="PTHR14084:SF0">
    <property type="entry name" value="KYNURENINASE"/>
    <property type="match status" value="1"/>
</dbReference>
<reference evidence="7 8" key="1">
    <citation type="submission" date="2023-07" db="EMBL/GenBank/DDBJ databases">
        <title>Genomic Encyclopedia of Type Strains, Phase IV (KMG-IV): sequencing the most valuable type-strain genomes for metagenomic binning, comparative biology and taxonomic classification.</title>
        <authorList>
            <person name="Goeker M."/>
        </authorList>
    </citation>
    <scope>NUCLEOTIDE SEQUENCE [LARGE SCALE GENOMIC DNA]</scope>
    <source>
        <strain evidence="7 8">DSM 18695</strain>
    </source>
</reference>
<dbReference type="Pfam" id="PF22580">
    <property type="entry name" value="KYNU_C"/>
    <property type="match status" value="1"/>
</dbReference>
<dbReference type="NCBIfam" id="TIGR01814">
    <property type="entry name" value="kynureninase"/>
    <property type="match status" value="1"/>
</dbReference>
<sequence>MSAFGSRAEDLDRDDPLADFREAFALPEGVIYLDGNSLGPPPLAALEDLNEAAHEAWGQGLVRSWNTAGWIDAPTRLGDRLAGLIGADPGEVIVADSTSVNLFKLLVAALQARPERTVVLSEPGDFPTDLYMAQGAVRTLGGGRRLDLREPEDLEAALGPDTAVLLLGHVHYKSGRVRDMAGLTARAQAAGALVLWDLSHSGGVLPVELNACNVDLAVGCTYKYLSGGPGAPAYLFVAKRHQDSLISPLGGWMGHAQPFAFEDGYAPAEGIRRFACGTPPILSLTGLEAGAALALRAGPARLAAKARALGDLFIEVIEAGPAAAALSLASPRDSGERGGQVSFRHPQAYAIVQALIARGVIGDFRAPDICRFGFSPLFLSFAEVEAAAEMLGEVVAERVYEDPAYSVRTAVT</sequence>
<dbReference type="RefSeq" id="WP_307348081.1">
    <property type="nucleotide sequence ID" value="NZ_JAUSVS010000002.1"/>
</dbReference>
<dbReference type="EMBL" id="JAUSVS010000002">
    <property type="protein sequence ID" value="MDQ0463857.1"/>
    <property type="molecule type" value="Genomic_DNA"/>
</dbReference>
<keyword evidence="2 4" id="KW-0378">Hydrolase</keyword>
<comment type="subunit">
    <text evidence="4 6">Homodimer.</text>
</comment>
<feature type="binding site" evidence="4">
    <location>
        <position position="252"/>
    </location>
    <ligand>
        <name>pyridoxal 5'-phosphate</name>
        <dbReference type="ChEBI" id="CHEBI:597326"/>
    </ligand>
</feature>
<dbReference type="HAMAP" id="MF_01970">
    <property type="entry name" value="Kynureninase"/>
    <property type="match status" value="1"/>
</dbReference>
<dbReference type="Gene3D" id="3.90.1150.10">
    <property type="entry name" value="Aspartate Aminotransferase, domain 1"/>
    <property type="match status" value="1"/>
</dbReference>
<keyword evidence="8" id="KW-1185">Reference proteome</keyword>
<name>A0ABU0IPC2_9CAUL</name>
<comment type="catalytic activity">
    <reaction evidence="4 6">
        <text>L-kynurenine + H2O = anthranilate + L-alanine + H(+)</text>
        <dbReference type="Rhea" id="RHEA:16813"/>
        <dbReference type="ChEBI" id="CHEBI:15377"/>
        <dbReference type="ChEBI" id="CHEBI:15378"/>
        <dbReference type="ChEBI" id="CHEBI:16567"/>
        <dbReference type="ChEBI" id="CHEBI:57959"/>
        <dbReference type="ChEBI" id="CHEBI:57972"/>
        <dbReference type="EC" id="3.7.1.3"/>
    </reaction>
</comment>
<evidence type="ECO:0000313" key="8">
    <source>
        <dbReference type="Proteomes" id="UP001228905"/>
    </source>
</evidence>
<evidence type="ECO:0000256" key="4">
    <source>
        <dbReference type="HAMAP-Rule" id="MF_01970"/>
    </source>
</evidence>
<comment type="catalytic activity">
    <reaction evidence="6">
        <text>3-hydroxy-L-kynurenine + H2O = 3-hydroxyanthranilate + L-alanine + H(+)</text>
        <dbReference type="Rhea" id="RHEA:25143"/>
        <dbReference type="ChEBI" id="CHEBI:15377"/>
        <dbReference type="ChEBI" id="CHEBI:15378"/>
        <dbReference type="ChEBI" id="CHEBI:36559"/>
        <dbReference type="ChEBI" id="CHEBI:57972"/>
        <dbReference type="ChEBI" id="CHEBI:58125"/>
        <dbReference type="EC" id="3.7.1.3"/>
    </reaction>
</comment>
<dbReference type="PANTHER" id="PTHR14084">
    <property type="entry name" value="KYNURENINASE"/>
    <property type="match status" value="1"/>
</dbReference>
<accession>A0ABU0IPC2</accession>
<feature type="binding site" evidence="4">
    <location>
        <position position="222"/>
    </location>
    <ligand>
        <name>pyridoxal 5'-phosphate</name>
        <dbReference type="ChEBI" id="CHEBI:597326"/>
    </ligand>
</feature>
<keyword evidence="3 4" id="KW-0663">Pyridoxal phosphate</keyword>
<dbReference type="InterPro" id="IPR010111">
    <property type="entry name" value="Kynureninase"/>
</dbReference>
<evidence type="ECO:0000256" key="2">
    <source>
        <dbReference type="ARBA" id="ARBA00022801"/>
    </source>
</evidence>
<organism evidence="7 8">
    <name type="scientific">Caulobacter ginsengisoli</name>
    <dbReference type="NCBI Taxonomy" id="400775"/>
    <lineage>
        <taxon>Bacteria</taxon>
        <taxon>Pseudomonadati</taxon>
        <taxon>Pseudomonadota</taxon>
        <taxon>Alphaproteobacteria</taxon>
        <taxon>Caulobacterales</taxon>
        <taxon>Caulobacteraceae</taxon>
        <taxon>Caulobacter</taxon>
    </lineage>
</organism>
<dbReference type="InterPro" id="IPR015421">
    <property type="entry name" value="PyrdxlP-dep_Trfase_major"/>
</dbReference>
<feature type="modified residue" description="N6-(pyridoxal phosphate)lysine" evidence="4">
    <location>
        <position position="223"/>
    </location>
</feature>
<dbReference type="Gene3D" id="3.40.640.10">
    <property type="entry name" value="Type I PLP-dependent aspartate aminotransferase-like (Major domain)"/>
    <property type="match status" value="1"/>
</dbReference>
<evidence type="ECO:0000256" key="3">
    <source>
        <dbReference type="ARBA" id="ARBA00022898"/>
    </source>
</evidence>
<comment type="pathway">
    <text evidence="4 6">Amino-acid degradation; L-kynurenine degradation; L-alanine and anthranilate from L-kynurenine: step 1/1.</text>
</comment>
<evidence type="ECO:0000256" key="1">
    <source>
        <dbReference type="ARBA" id="ARBA00022642"/>
    </source>
</evidence>
<comment type="cofactor">
    <cofactor evidence="4 6">
        <name>pyridoxal 5'-phosphate</name>
        <dbReference type="ChEBI" id="CHEBI:597326"/>
    </cofactor>
</comment>
<comment type="pathway">
    <text evidence="4 6">Cofactor biosynthesis; NAD(+) biosynthesis; quinolinate from L-kynurenine: step 2/3.</text>
</comment>
<feature type="binding site" evidence="4">
    <location>
        <begin position="126"/>
        <end position="129"/>
    </location>
    <ligand>
        <name>pyridoxal 5'-phosphate</name>
        <dbReference type="ChEBI" id="CHEBI:597326"/>
    </ligand>
</feature>
<comment type="similarity">
    <text evidence="4 6">Belongs to the kynureninase family.</text>
</comment>
<feature type="binding site" evidence="4">
    <location>
        <position position="200"/>
    </location>
    <ligand>
        <name>pyridoxal 5'-phosphate</name>
        <dbReference type="ChEBI" id="CHEBI:597326"/>
    </ligand>
</feature>
<feature type="binding site" evidence="4">
    <location>
        <position position="197"/>
    </location>
    <ligand>
        <name>pyridoxal 5'-phosphate</name>
        <dbReference type="ChEBI" id="CHEBI:597326"/>
    </ligand>
</feature>
<dbReference type="PIRSF" id="PIRSF038800">
    <property type="entry name" value="KYNU"/>
    <property type="match status" value="1"/>
</dbReference>
<feature type="binding site" evidence="4">
    <location>
        <position position="99"/>
    </location>
    <ligand>
        <name>pyridoxal 5'-phosphate</name>
        <dbReference type="ChEBI" id="CHEBI:597326"/>
    </ligand>
</feature>
<dbReference type="Proteomes" id="UP001228905">
    <property type="component" value="Unassembled WGS sequence"/>
</dbReference>
<dbReference type="GO" id="GO:0030429">
    <property type="term" value="F:kynureninase activity"/>
    <property type="evidence" value="ECO:0007669"/>
    <property type="project" value="UniProtKB-EC"/>
</dbReference>